<evidence type="ECO:0000256" key="1">
    <source>
        <dbReference type="SAM" id="Phobius"/>
    </source>
</evidence>
<feature type="transmembrane region" description="Helical" evidence="1">
    <location>
        <begin position="62"/>
        <end position="84"/>
    </location>
</feature>
<dbReference type="Proteomes" id="UP000509771">
    <property type="component" value="Chromosome"/>
</dbReference>
<proteinExistence type="predicted"/>
<protein>
    <submittedName>
        <fullName evidence="2">Uncharacterized protein</fullName>
    </submittedName>
</protein>
<name>A0A7D5QZA7_9ARCH</name>
<organism evidence="2 3">
    <name type="scientific">Nitrosopumilus cobalaminigenes</name>
    <dbReference type="NCBI Taxonomy" id="1470066"/>
    <lineage>
        <taxon>Archaea</taxon>
        <taxon>Nitrososphaerota</taxon>
        <taxon>Nitrososphaeria</taxon>
        <taxon>Nitrosopumilales</taxon>
        <taxon>Nitrosopumilaceae</taxon>
        <taxon>Nitrosopumilus</taxon>
    </lineage>
</organism>
<keyword evidence="3" id="KW-1185">Reference proteome</keyword>
<accession>A0A7D5QZA7</accession>
<sequence>MKGKKFVSALSTEKSSLYKEILDKIAALVTAAFGLVAALAWNDAIKAVFKEIFGTADAIGPMLIYAIMVTIIAVILTIIVARAASRAKSMMRQEIFQCKLCEFTTKIESEFIEHTMKEHAASQDKFLSK</sequence>
<keyword evidence="1" id="KW-0472">Membrane</keyword>
<reference evidence="2 3" key="1">
    <citation type="submission" date="2018-02" db="EMBL/GenBank/DDBJ databases">
        <title>Complete genome of Nitrosopumilus cobalaminigenes HCA1.</title>
        <authorList>
            <person name="Qin W."/>
            <person name="Zheng Y."/>
            <person name="Stahl D.A."/>
        </authorList>
    </citation>
    <scope>NUCLEOTIDE SEQUENCE [LARGE SCALE GENOMIC DNA]</scope>
    <source>
        <strain evidence="2 3">HCA1</strain>
    </source>
</reference>
<dbReference type="EMBL" id="CP026993">
    <property type="protein sequence ID" value="QLH03180.1"/>
    <property type="molecule type" value="Genomic_DNA"/>
</dbReference>
<keyword evidence="1" id="KW-0812">Transmembrane</keyword>
<gene>
    <name evidence="2" type="ORF">C5F47_06270</name>
</gene>
<dbReference type="InterPro" id="IPR043713">
    <property type="entry name" value="DUF5654"/>
</dbReference>
<feature type="transmembrane region" description="Helical" evidence="1">
    <location>
        <begin position="21"/>
        <end position="42"/>
    </location>
</feature>
<evidence type="ECO:0000313" key="3">
    <source>
        <dbReference type="Proteomes" id="UP000509771"/>
    </source>
</evidence>
<keyword evidence="1" id="KW-1133">Transmembrane helix</keyword>
<dbReference type="AlphaFoldDB" id="A0A7D5QZA7"/>
<dbReference type="Pfam" id="PF18898">
    <property type="entry name" value="DUF5654"/>
    <property type="match status" value="1"/>
</dbReference>
<dbReference type="KEGG" id="ncl:C5F47_06270"/>
<evidence type="ECO:0000313" key="2">
    <source>
        <dbReference type="EMBL" id="QLH03180.1"/>
    </source>
</evidence>